<feature type="signal peptide" evidence="2">
    <location>
        <begin position="1"/>
        <end position="20"/>
    </location>
</feature>
<evidence type="ECO:0000313" key="5">
    <source>
        <dbReference type="Proteomes" id="UP000295055"/>
    </source>
</evidence>
<evidence type="ECO:0000256" key="1">
    <source>
        <dbReference type="ARBA" id="ARBA00022729"/>
    </source>
</evidence>
<gene>
    <name evidence="4" type="ORF">EC835_107201</name>
</gene>
<dbReference type="InterPro" id="IPR010854">
    <property type="entry name" value="YdgH/BhsA/McbA-like_dom"/>
</dbReference>
<evidence type="ECO:0000259" key="3">
    <source>
        <dbReference type="Pfam" id="PF07338"/>
    </source>
</evidence>
<dbReference type="OrthoDB" id="6455760at2"/>
<dbReference type="Pfam" id="PF07338">
    <property type="entry name" value="YdgH_BhsA-like"/>
    <property type="match status" value="1"/>
</dbReference>
<keyword evidence="1 2" id="KW-0732">Signal</keyword>
<dbReference type="EMBL" id="SMAS01000007">
    <property type="protein sequence ID" value="TCT31672.1"/>
    <property type="molecule type" value="Genomic_DNA"/>
</dbReference>
<evidence type="ECO:0000313" key="4">
    <source>
        <dbReference type="EMBL" id="TCT31672.1"/>
    </source>
</evidence>
<sequence length="89" mass="9660">MNKLKIALVSLMFLSPFAMSATEINYVQSMEMKLVGNINIVMNAATTTDYVNAVSQKADEAGAKYFIITSVNSEGEGNDISINASLYNK</sequence>
<dbReference type="SUPFAM" id="SSF159871">
    <property type="entry name" value="YdgH-like"/>
    <property type="match status" value="1"/>
</dbReference>
<dbReference type="Proteomes" id="UP000295055">
    <property type="component" value="Unassembled WGS sequence"/>
</dbReference>
<dbReference type="InterPro" id="IPR036275">
    <property type="entry name" value="YdgH-like_sf"/>
</dbReference>
<reference evidence="4 5" key="1">
    <citation type="submission" date="2019-03" db="EMBL/GenBank/DDBJ databases">
        <title>Genomic analyses of the natural microbiome of Caenorhabditis elegans.</title>
        <authorList>
            <person name="Samuel B."/>
        </authorList>
    </citation>
    <scope>NUCLEOTIDE SEQUENCE [LARGE SCALE GENOMIC DNA]</scope>
    <source>
        <strain evidence="4 5">JUb102</strain>
    </source>
</reference>
<proteinExistence type="predicted"/>
<dbReference type="InterPro" id="IPR025543">
    <property type="entry name" value="Dodecin-like"/>
</dbReference>
<dbReference type="AlphaFoldDB" id="A0A4R3NI01"/>
<dbReference type="RefSeq" id="WP_108478370.1">
    <property type="nucleotide sequence ID" value="NZ_JADSSX010000001.1"/>
</dbReference>
<accession>A0A4R3NI01</accession>
<organism evidence="4 5">
    <name type="scientific">Providencia alcalifaciens</name>
    <dbReference type="NCBI Taxonomy" id="126385"/>
    <lineage>
        <taxon>Bacteria</taxon>
        <taxon>Pseudomonadati</taxon>
        <taxon>Pseudomonadota</taxon>
        <taxon>Gammaproteobacteria</taxon>
        <taxon>Enterobacterales</taxon>
        <taxon>Morganellaceae</taxon>
        <taxon>Providencia</taxon>
    </lineage>
</organism>
<comment type="caution">
    <text evidence="4">The sequence shown here is derived from an EMBL/GenBank/DDBJ whole genome shotgun (WGS) entry which is preliminary data.</text>
</comment>
<evidence type="ECO:0000256" key="2">
    <source>
        <dbReference type="SAM" id="SignalP"/>
    </source>
</evidence>
<dbReference type="PANTHER" id="PTHR34156">
    <property type="entry name" value="OUTER MEMBRANE PROTEIN-RELATED-RELATED"/>
    <property type="match status" value="1"/>
</dbReference>
<protein>
    <submittedName>
        <fullName evidence="4">Uncharacterized protein DUF1471</fullName>
    </submittedName>
</protein>
<dbReference type="Gene3D" id="3.30.1660.10">
    <property type="entry name" value="Flavin-binding protein dodecin"/>
    <property type="match status" value="1"/>
</dbReference>
<name>A0A4R3NI01_9GAMM</name>
<dbReference type="InterPro" id="IPR051096">
    <property type="entry name" value="BhsA/McbA_stress_biofilm_assoc"/>
</dbReference>
<feature type="domain" description="YdgH/BhsA/McbA-like" evidence="3">
    <location>
        <begin position="35"/>
        <end position="88"/>
    </location>
</feature>
<feature type="chain" id="PRO_5020421062" evidence="2">
    <location>
        <begin position="21"/>
        <end position="89"/>
    </location>
</feature>